<dbReference type="OrthoDB" id="6351228at2759"/>
<dbReference type="AlphaFoldDB" id="A0A7R8X8I3"/>
<evidence type="ECO:0000313" key="2">
    <source>
        <dbReference type="EMBL" id="CAD7246012.1"/>
    </source>
</evidence>
<keyword evidence="1" id="KW-0812">Transmembrane</keyword>
<dbReference type="EMBL" id="CAJPEV010001015">
    <property type="protein sequence ID" value="CAG0890155.1"/>
    <property type="molecule type" value="Genomic_DNA"/>
</dbReference>
<dbReference type="EMBL" id="LR900532">
    <property type="protein sequence ID" value="CAD7246012.1"/>
    <property type="molecule type" value="Genomic_DNA"/>
</dbReference>
<keyword evidence="3" id="KW-1185">Reference proteome</keyword>
<dbReference type="GO" id="GO:0060857">
    <property type="term" value="P:establishment of glial blood-brain barrier"/>
    <property type="evidence" value="ECO:0007669"/>
    <property type="project" value="TreeGrafter"/>
</dbReference>
<dbReference type="GO" id="GO:0035159">
    <property type="term" value="P:regulation of tube length, open tracheal system"/>
    <property type="evidence" value="ECO:0007669"/>
    <property type="project" value="TreeGrafter"/>
</dbReference>
<keyword evidence="1" id="KW-1133">Transmembrane helix</keyword>
<dbReference type="InterPro" id="IPR031720">
    <property type="entry name" value="DUF4728"/>
</dbReference>
<sequence length="226" mass="25941">MPQGGSSQSHMQSLSMIGTQSMRSLYSSHSTRTTKSSKFEKFRRPILENALVTDLQNGSWITGMYSIFLSLFTISTSVFDIYTLVMAEPGSSHYGYYVISYDFVYAGNIHVRNCLITFALFSALGGMCLLVTSTILMIALRKELEQRIRPWLWCMLLFTGWRVFALVFASLVNDLVFGYHQAMLWLWLIFIVLNAYGWLVVYSLYMELCDLTRLEDLAKLKVYPIC</sequence>
<evidence type="ECO:0000256" key="1">
    <source>
        <dbReference type="SAM" id="Phobius"/>
    </source>
</evidence>
<proteinExistence type="predicted"/>
<dbReference type="PANTHER" id="PTHR36694:SF4">
    <property type="entry name" value="LD42595P"/>
    <property type="match status" value="1"/>
</dbReference>
<name>A0A7R8X8I3_9CRUS</name>
<organism evidence="2">
    <name type="scientific">Darwinula stevensoni</name>
    <dbReference type="NCBI Taxonomy" id="69355"/>
    <lineage>
        <taxon>Eukaryota</taxon>
        <taxon>Metazoa</taxon>
        <taxon>Ecdysozoa</taxon>
        <taxon>Arthropoda</taxon>
        <taxon>Crustacea</taxon>
        <taxon>Oligostraca</taxon>
        <taxon>Ostracoda</taxon>
        <taxon>Podocopa</taxon>
        <taxon>Podocopida</taxon>
        <taxon>Darwinulocopina</taxon>
        <taxon>Darwinuloidea</taxon>
        <taxon>Darwinulidae</taxon>
        <taxon>Darwinula</taxon>
    </lineage>
</organism>
<evidence type="ECO:0000313" key="3">
    <source>
        <dbReference type="Proteomes" id="UP000677054"/>
    </source>
</evidence>
<dbReference type="GO" id="GO:0005886">
    <property type="term" value="C:plasma membrane"/>
    <property type="evidence" value="ECO:0007669"/>
    <property type="project" value="TreeGrafter"/>
</dbReference>
<accession>A0A7R8X8I3</accession>
<dbReference type="Proteomes" id="UP000677054">
    <property type="component" value="Unassembled WGS sequence"/>
</dbReference>
<feature type="transmembrane region" description="Helical" evidence="1">
    <location>
        <begin position="60"/>
        <end position="82"/>
    </location>
</feature>
<feature type="transmembrane region" description="Helical" evidence="1">
    <location>
        <begin position="117"/>
        <end position="139"/>
    </location>
</feature>
<gene>
    <name evidence="2" type="ORF">DSTB1V02_LOCUS5877</name>
</gene>
<reference evidence="2" key="1">
    <citation type="submission" date="2020-11" db="EMBL/GenBank/DDBJ databases">
        <authorList>
            <person name="Tran Van P."/>
        </authorList>
    </citation>
    <scope>NUCLEOTIDE SEQUENCE</scope>
</reference>
<dbReference type="Pfam" id="PF15860">
    <property type="entry name" value="DUF4728"/>
    <property type="match status" value="1"/>
</dbReference>
<dbReference type="GO" id="GO:0019991">
    <property type="term" value="P:septate junction assembly"/>
    <property type="evidence" value="ECO:0007669"/>
    <property type="project" value="TreeGrafter"/>
</dbReference>
<protein>
    <submittedName>
        <fullName evidence="2">Uncharacterized protein</fullName>
    </submittedName>
</protein>
<feature type="transmembrane region" description="Helical" evidence="1">
    <location>
        <begin position="151"/>
        <end position="172"/>
    </location>
</feature>
<feature type="transmembrane region" description="Helical" evidence="1">
    <location>
        <begin position="184"/>
        <end position="205"/>
    </location>
</feature>
<dbReference type="PANTHER" id="PTHR36694">
    <property type="entry name" value="PASIFLORA 1, ISOFORM A-RELATED"/>
    <property type="match status" value="1"/>
</dbReference>
<keyword evidence="1" id="KW-0472">Membrane</keyword>